<evidence type="ECO:0000256" key="1">
    <source>
        <dbReference type="SAM" id="MobiDB-lite"/>
    </source>
</evidence>
<feature type="region of interest" description="Disordered" evidence="1">
    <location>
        <begin position="1"/>
        <end position="28"/>
    </location>
</feature>
<evidence type="ECO:0000313" key="2">
    <source>
        <dbReference type="EMBL" id="MPN28786.1"/>
    </source>
</evidence>
<dbReference type="EMBL" id="VSSQ01079202">
    <property type="protein sequence ID" value="MPN28786.1"/>
    <property type="molecule type" value="Genomic_DNA"/>
</dbReference>
<reference evidence="2" key="1">
    <citation type="submission" date="2019-08" db="EMBL/GenBank/DDBJ databases">
        <authorList>
            <person name="Kucharzyk K."/>
            <person name="Murdoch R.W."/>
            <person name="Higgins S."/>
            <person name="Loffler F."/>
        </authorList>
    </citation>
    <scope>NUCLEOTIDE SEQUENCE</scope>
</reference>
<feature type="compositionally biased region" description="Acidic residues" evidence="1">
    <location>
        <begin position="99"/>
        <end position="120"/>
    </location>
</feature>
<feature type="region of interest" description="Disordered" evidence="1">
    <location>
        <begin position="95"/>
        <end position="120"/>
    </location>
</feature>
<proteinExistence type="predicted"/>
<gene>
    <name evidence="2" type="ORF">SDC9_176231</name>
</gene>
<dbReference type="AlphaFoldDB" id="A0A645GRE9"/>
<sequence length="120" mass="13444">MGFRNRELASMAGKMSSREGVPNKASSQVREAFKQLVESNLPQMQSDLDSLEPKDRLKFMLDLSKFILPQLQSISVNDLREREIQGFNVLTINIKDNSDESNDSNDSNDSDDSDDSNSGN</sequence>
<accession>A0A645GRE9</accession>
<organism evidence="2">
    <name type="scientific">bioreactor metagenome</name>
    <dbReference type="NCBI Taxonomy" id="1076179"/>
    <lineage>
        <taxon>unclassified sequences</taxon>
        <taxon>metagenomes</taxon>
        <taxon>ecological metagenomes</taxon>
    </lineage>
</organism>
<name>A0A645GRE9_9ZZZZ</name>
<comment type="caution">
    <text evidence="2">The sequence shown here is derived from an EMBL/GenBank/DDBJ whole genome shotgun (WGS) entry which is preliminary data.</text>
</comment>
<protein>
    <submittedName>
        <fullName evidence="2">Uncharacterized protein</fullName>
    </submittedName>
</protein>